<dbReference type="PANTHER" id="PTHR30629:SF2">
    <property type="entry name" value="PROPHAGE INTEGRASE INTS-RELATED"/>
    <property type="match status" value="1"/>
</dbReference>
<dbReference type="InterPro" id="IPR013762">
    <property type="entry name" value="Integrase-like_cat_sf"/>
</dbReference>
<feature type="domain" description="Tyr recombinase" evidence="4">
    <location>
        <begin position="131"/>
        <end position="319"/>
    </location>
</feature>
<evidence type="ECO:0000313" key="6">
    <source>
        <dbReference type="Proteomes" id="UP000438106"/>
    </source>
</evidence>
<accession>A0A7X3FPF4</accession>
<dbReference type="CDD" id="cd00796">
    <property type="entry name" value="INT_Rci_Hp1_C"/>
    <property type="match status" value="1"/>
</dbReference>
<dbReference type="Pfam" id="PF00589">
    <property type="entry name" value="Phage_integrase"/>
    <property type="match status" value="1"/>
</dbReference>
<evidence type="ECO:0000256" key="2">
    <source>
        <dbReference type="ARBA" id="ARBA00022908"/>
    </source>
</evidence>
<proteinExistence type="inferred from homology"/>
<comment type="caution">
    <text evidence="5">The sequence shown here is derived from an EMBL/GenBank/DDBJ whole genome shotgun (WGS) entry which is preliminary data.</text>
</comment>
<dbReference type="AlphaFoldDB" id="A0A7X3FPF4"/>
<organism evidence="5 6">
    <name type="scientific">Devosia marina</name>
    <dbReference type="NCBI Taxonomy" id="2683198"/>
    <lineage>
        <taxon>Bacteria</taxon>
        <taxon>Pseudomonadati</taxon>
        <taxon>Pseudomonadota</taxon>
        <taxon>Alphaproteobacteria</taxon>
        <taxon>Hyphomicrobiales</taxon>
        <taxon>Devosiaceae</taxon>
        <taxon>Devosia</taxon>
    </lineage>
</organism>
<dbReference type="GO" id="GO:0006310">
    <property type="term" value="P:DNA recombination"/>
    <property type="evidence" value="ECO:0007669"/>
    <property type="project" value="UniProtKB-KW"/>
</dbReference>
<protein>
    <submittedName>
        <fullName evidence="5">Tyrosine-type recombinase/integrase</fullName>
    </submittedName>
</protein>
<keyword evidence="2" id="KW-0229">DNA integration</keyword>
<keyword evidence="6" id="KW-1185">Reference proteome</keyword>
<evidence type="ECO:0000313" key="5">
    <source>
        <dbReference type="EMBL" id="MVS97892.1"/>
    </source>
</evidence>
<evidence type="ECO:0000259" key="4">
    <source>
        <dbReference type="PROSITE" id="PS51898"/>
    </source>
</evidence>
<sequence>MGKQTAINYLTGLLSELGGDTVDLCVAAAWDTYRWQHVEPNLAAKQQADWCWNNLERHFGQVSVREIDQIMVNRYVAARVKGAIGRPSKPSSARRELSYLRAALRYASGPHAQLFPRSMLPIFELPKASPPRERWVTLSEFQSLLDAARTMRRGARLSKLEIFLWLSIETGGRRQALLDLTWGQVDFEIGVVHLDIPGQVRTHKRRASVPMSRNLRMVLERAHSERQNYLVLGNANSGLWRSLQVAAIKAGFSDQQIVRGKKPKATGISPHAFRRSAATLMARNGVSFYTIGQVLGISAATAERHYAKHAPVPASQSTDFITGSAASVVVPAD</sequence>
<dbReference type="Proteomes" id="UP000438106">
    <property type="component" value="Unassembled WGS sequence"/>
</dbReference>
<name>A0A7X3FPF4_9HYPH</name>
<evidence type="ECO:0000256" key="3">
    <source>
        <dbReference type="ARBA" id="ARBA00023172"/>
    </source>
</evidence>
<dbReference type="PROSITE" id="PS51898">
    <property type="entry name" value="TYR_RECOMBINASE"/>
    <property type="match status" value="1"/>
</dbReference>
<dbReference type="InterPro" id="IPR011010">
    <property type="entry name" value="DNA_brk_join_enz"/>
</dbReference>
<dbReference type="GO" id="GO:0003677">
    <property type="term" value="F:DNA binding"/>
    <property type="evidence" value="ECO:0007669"/>
    <property type="project" value="InterPro"/>
</dbReference>
<evidence type="ECO:0000256" key="1">
    <source>
        <dbReference type="ARBA" id="ARBA00008857"/>
    </source>
</evidence>
<dbReference type="InterPro" id="IPR002104">
    <property type="entry name" value="Integrase_catalytic"/>
</dbReference>
<dbReference type="RefSeq" id="WP_157288984.1">
    <property type="nucleotide sequence ID" value="NZ_WQRF01000001.1"/>
</dbReference>
<gene>
    <name evidence="5" type="ORF">GO014_02450</name>
</gene>
<comment type="similarity">
    <text evidence="1">Belongs to the 'phage' integrase family.</text>
</comment>
<dbReference type="SUPFAM" id="SSF56349">
    <property type="entry name" value="DNA breaking-rejoining enzymes"/>
    <property type="match status" value="1"/>
</dbReference>
<keyword evidence="3" id="KW-0233">DNA recombination</keyword>
<dbReference type="PANTHER" id="PTHR30629">
    <property type="entry name" value="PROPHAGE INTEGRASE"/>
    <property type="match status" value="1"/>
</dbReference>
<dbReference type="EMBL" id="WQRF01000001">
    <property type="protein sequence ID" value="MVS97892.1"/>
    <property type="molecule type" value="Genomic_DNA"/>
</dbReference>
<dbReference type="Gene3D" id="1.10.443.10">
    <property type="entry name" value="Intergrase catalytic core"/>
    <property type="match status" value="1"/>
</dbReference>
<dbReference type="InterPro" id="IPR050808">
    <property type="entry name" value="Phage_Integrase"/>
</dbReference>
<reference evidence="5 6" key="1">
    <citation type="submission" date="2019-12" db="EMBL/GenBank/DDBJ databases">
        <title>Devosia maris sp. nov., isolated from the deep seawater.</title>
        <authorList>
            <person name="Liu Y."/>
        </authorList>
    </citation>
    <scope>NUCLEOTIDE SEQUENCE [LARGE SCALE GENOMIC DNA]</scope>
    <source>
        <strain evidence="5 6">L53-10-65</strain>
    </source>
</reference>
<dbReference type="GO" id="GO:0015074">
    <property type="term" value="P:DNA integration"/>
    <property type="evidence" value="ECO:0007669"/>
    <property type="project" value="UniProtKB-KW"/>
</dbReference>